<feature type="domain" description="Nitroreductase" evidence="5">
    <location>
        <begin position="25"/>
        <end position="179"/>
    </location>
</feature>
<keyword evidence="3" id="KW-0288">FMN</keyword>
<keyword evidence="4" id="KW-0560">Oxidoreductase</keyword>
<protein>
    <submittedName>
        <fullName evidence="6">NADPH-dependent oxidoreductase</fullName>
    </submittedName>
</protein>
<dbReference type="Proteomes" id="UP000680304">
    <property type="component" value="Unassembled WGS sequence"/>
</dbReference>
<name>A0ABQ4NBI2_9BACL</name>
<keyword evidence="2" id="KW-0285">Flavoprotein</keyword>
<accession>A0ABQ4NBI2</accession>
<keyword evidence="7" id="KW-1185">Reference proteome</keyword>
<dbReference type="Pfam" id="PF00881">
    <property type="entry name" value="Nitroreductase"/>
    <property type="match status" value="1"/>
</dbReference>
<dbReference type="PANTHER" id="PTHR43425:SF2">
    <property type="entry name" value="OXYGEN-INSENSITIVE NADPH NITROREDUCTASE"/>
    <property type="match status" value="1"/>
</dbReference>
<dbReference type="InterPro" id="IPR000415">
    <property type="entry name" value="Nitroreductase-like"/>
</dbReference>
<comment type="similarity">
    <text evidence="1">Belongs to the flavin oxidoreductase frp family.</text>
</comment>
<evidence type="ECO:0000259" key="5">
    <source>
        <dbReference type="Pfam" id="PF00881"/>
    </source>
</evidence>
<dbReference type="EMBL" id="BOVJ01000125">
    <property type="protein sequence ID" value="GIQ65236.1"/>
    <property type="molecule type" value="Genomic_DNA"/>
</dbReference>
<comment type="caution">
    <text evidence="6">The sequence shown here is derived from an EMBL/GenBank/DDBJ whole genome shotgun (WGS) entry which is preliminary data.</text>
</comment>
<dbReference type="Gene3D" id="3.40.109.10">
    <property type="entry name" value="NADH Oxidase"/>
    <property type="match status" value="1"/>
</dbReference>
<sequence length="276" mass="30932">MDRFSIDGLPVFEALRNPVIDQMTRHSSVRHFDPDRPLPEGLVEMMMASAQSAPTSSNFQSWSVVVIRDPERKRRMRELCDNQAFIEQAPLFLAFCADSYRHKYVTARQGYRFGSDYLELLLVSVIDSALAAQNAALAAESLGLGCCMVGAIRNRAREVAEFLELPPSVFATIGLAVGYPASPSSVKPRLPQSVVVHQEKYSPAGMEQGIDAYDKRMAQTDIYKGRRVRIPGVTPEPEQDTGHYGWAEHTARRMARGNDFRRDLAPFLKEHGFVLE</sequence>
<dbReference type="InterPro" id="IPR029479">
    <property type="entry name" value="Nitroreductase"/>
</dbReference>
<proteinExistence type="inferred from homology"/>
<evidence type="ECO:0000256" key="4">
    <source>
        <dbReference type="ARBA" id="ARBA00023002"/>
    </source>
</evidence>
<dbReference type="InterPro" id="IPR016446">
    <property type="entry name" value="Flavin_OxRdtase_Frp"/>
</dbReference>
<dbReference type="RefSeq" id="WP_213529723.1">
    <property type="nucleotide sequence ID" value="NZ_BOVJ01000125.1"/>
</dbReference>
<gene>
    <name evidence="6" type="ORF">PACILC2_38040</name>
</gene>
<reference evidence="6 7" key="1">
    <citation type="submission" date="2021-04" db="EMBL/GenBank/DDBJ databases">
        <title>Draft genome sequence of Paenibacillus cisolokensis, LC2-13A.</title>
        <authorList>
            <person name="Uke A."/>
            <person name="Chhe C."/>
            <person name="Baramee S."/>
            <person name="Kosugi A."/>
        </authorList>
    </citation>
    <scope>NUCLEOTIDE SEQUENCE [LARGE SCALE GENOMIC DNA]</scope>
    <source>
        <strain evidence="6 7">LC2-13A</strain>
    </source>
</reference>
<evidence type="ECO:0000313" key="7">
    <source>
        <dbReference type="Proteomes" id="UP000680304"/>
    </source>
</evidence>
<dbReference type="PANTHER" id="PTHR43425">
    <property type="entry name" value="OXYGEN-INSENSITIVE NADPH NITROREDUCTASE"/>
    <property type="match status" value="1"/>
</dbReference>
<dbReference type="SUPFAM" id="SSF55469">
    <property type="entry name" value="FMN-dependent nitroreductase-like"/>
    <property type="match status" value="1"/>
</dbReference>
<evidence type="ECO:0000313" key="6">
    <source>
        <dbReference type="EMBL" id="GIQ65236.1"/>
    </source>
</evidence>
<evidence type="ECO:0000256" key="2">
    <source>
        <dbReference type="ARBA" id="ARBA00022630"/>
    </source>
</evidence>
<evidence type="ECO:0000256" key="3">
    <source>
        <dbReference type="ARBA" id="ARBA00022643"/>
    </source>
</evidence>
<evidence type="ECO:0000256" key="1">
    <source>
        <dbReference type="ARBA" id="ARBA00008366"/>
    </source>
</evidence>
<organism evidence="6 7">
    <name type="scientific">Paenibacillus cisolokensis</name>
    <dbReference type="NCBI Taxonomy" id="1658519"/>
    <lineage>
        <taxon>Bacteria</taxon>
        <taxon>Bacillati</taxon>
        <taxon>Bacillota</taxon>
        <taxon>Bacilli</taxon>
        <taxon>Bacillales</taxon>
        <taxon>Paenibacillaceae</taxon>
        <taxon>Paenibacillus</taxon>
    </lineage>
</organism>